<dbReference type="EMBL" id="JASBWV010000040">
    <property type="protein sequence ID" value="KAJ9116001.1"/>
    <property type="molecule type" value="Genomic_DNA"/>
</dbReference>
<sequence length="389" mass="42742">MGDNFVPWPDLSIFNGFTPGAGTMPNGVAPNANSFPFPQNSNPSTKNRKESLQSSVSERQPVSRIDSASSGVSSSAVSVALQTSTPEGTSVPMEQQASVPIQQVQQQGQNQFQASDFTQMHKEFSMGYTPMQLNTMPPTYQHLNQHHFHQPSVESGWGQFQTFSNHHFQPTPHNQPTAQQNMEAPVMSRSSSLSNQNSAISPAMLSNAASRMPNQPSTFYIQAEDDDALVTVPSSAAPSEYGGPTLSSRNPSPEAPKKSRKRPAAGPQGHRGPNGEMEMGSDGASGEDDDAEGDPEPEGVERNGMMWGMKTEEYKALSARERKRVRNRISARTFRARRKAVAVVEHLTVLESDLAERNAALKAFQEEIRRLREENSQLQQRLSRYEPSD</sequence>
<dbReference type="Proteomes" id="UP001234202">
    <property type="component" value="Unassembled WGS sequence"/>
</dbReference>
<reference evidence="1" key="1">
    <citation type="submission" date="2023-04" db="EMBL/GenBank/DDBJ databases">
        <title>Draft Genome sequencing of Naganishia species isolated from polar environments using Oxford Nanopore Technology.</title>
        <authorList>
            <person name="Leo P."/>
            <person name="Venkateswaran K."/>
        </authorList>
    </citation>
    <scope>NUCLEOTIDE SEQUENCE</scope>
    <source>
        <strain evidence="1">DBVPG 5303</strain>
    </source>
</reference>
<protein>
    <submittedName>
        <fullName evidence="1">Uncharacterized protein</fullName>
    </submittedName>
</protein>
<keyword evidence="2" id="KW-1185">Reference proteome</keyword>
<evidence type="ECO:0000313" key="1">
    <source>
        <dbReference type="EMBL" id="KAJ9116001.1"/>
    </source>
</evidence>
<proteinExistence type="predicted"/>
<organism evidence="1 2">
    <name type="scientific">Naganishia onofrii</name>
    <dbReference type="NCBI Taxonomy" id="1851511"/>
    <lineage>
        <taxon>Eukaryota</taxon>
        <taxon>Fungi</taxon>
        <taxon>Dikarya</taxon>
        <taxon>Basidiomycota</taxon>
        <taxon>Agaricomycotina</taxon>
        <taxon>Tremellomycetes</taxon>
        <taxon>Filobasidiales</taxon>
        <taxon>Filobasidiaceae</taxon>
        <taxon>Naganishia</taxon>
    </lineage>
</organism>
<name>A0ACC2WX70_9TREE</name>
<accession>A0ACC2WX70</accession>
<evidence type="ECO:0000313" key="2">
    <source>
        <dbReference type="Proteomes" id="UP001234202"/>
    </source>
</evidence>
<comment type="caution">
    <text evidence="1">The sequence shown here is derived from an EMBL/GenBank/DDBJ whole genome shotgun (WGS) entry which is preliminary data.</text>
</comment>
<gene>
    <name evidence="1" type="ORF">QFC24_006842</name>
</gene>